<dbReference type="CDD" id="cd03381">
    <property type="entry name" value="PAP2_glucose_6_phosphatase"/>
    <property type="match status" value="1"/>
</dbReference>
<comment type="function">
    <text evidence="13">May hydrolyze glucose-6-phosphate to glucose in the endoplasmic reticulum. May be responsible for glucose production through glycogenolysis and gluconeogenesis.</text>
</comment>
<evidence type="ECO:0000256" key="12">
    <source>
        <dbReference type="ARBA" id="ARBA00023180"/>
    </source>
</evidence>
<dbReference type="InterPro" id="IPR036938">
    <property type="entry name" value="PAP2/HPO_sf"/>
</dbReference>
<dbReference type="FunFam" id="1.20.144.10:FF:000021">
    <property type="entry name" value="Glucose-6-phosphatase 2"/>
    <property type="match status" value="1"/>
</dbReference>
<dbReference type="GO" id="GO:0051156">
    <property type="term" value="P:glucose 6-phosphate metabolic process"/>
    <property type="evidence" value="ECO:0007669"/>
    <property type="project" value="TreeGrafter"/>
</dbReference>
<feature type="domain" description="Phosphatidic acid phosphatase type 2/haloperoxidase" evidence="18">
    <location>
        <begin position="130"/>
        <end position="273"/>
    </location>
</feature>
<evidence type="ECO:0000313" key="20">
    <source>
        <dbReference type="Proteomes" id="UP000694402"/>
    </source>
</evidence>
<dbReference type="PANTHER" id="PTHR12591:SF1">
    <property type="entry name" value="GLUCOSE-6-PHOSPHATASE 2"/>
    <property type="match status" value="1"/>
</dbReference>
<organism evidence="19 20">
    <name type="scientific">Oncorhynchus tshawytscha</name>
    <name type="common">Chinook salmon</name>
    <name type="synonym">Salmo tshawytscha</name>
    <dbReference type="NCBI Taxonomy" id="74940"/>
    <lineage>
        <taxon>Eukaryota</taxon>
        <taxon>Metazoa</taxon>
        <taxon>Chordata</taxon>
        <taxon>Craniata</taxon>
        <taxon>Vertebrata</taxon>
        <taxon>Euteleostomi</taxon>
        <taxon>Actinopterygii</taxon>
        <taxon>Neopterygii</taxon>
        <taxon>Teleostei</taxon>
        <taxon>Protacanthopterygii</taxon>
        <taxon>Salmoniformes</taxon>
        <taxon>Salmonidae</taxon>
        <taxon>Salmoninae</taxon>
        <taxon>Oncorhynchus</taxon>
    </lineage>
</organism>
<dbReference type="SUPFAM" id="SSF48317">
    <property type="entry name" value="Acid phosphatase/Vanadium-dependent haloperoxidase"/>
    <property type="match status" value="1"/>
</dbReference>
<evidence type="ECO:0000256" key="2">
    <source>
        <dbReference type="ARBA" id="ARBA00004477"/>
    </source>
</evidence>
<sequence length="434" mass="49199">MLRRNPAMPSDKPSKRQSINTGQRLNPTTPAQTLVGYGRACKPLLTTKRERLMSMVQHCSCGQGSSCPSRARQTEPQMDLIHSSGVLVIQHLQSNYKDYHDFLDFMSSVGDPRNIFSLYFPLWFQLSQIVGTKMIWVAVIGDWFNLIFKWILFGQRPYWWVHETLFYQNNSLPQLEQFHITCETGPGSPSGHAMGSSCVWYVMITSALNFSRRLCDSSTQGCQRFGLVWSFLWMAFWIIQISVGISRIFIATHFPHQVILGVLAGILVAEAFEHVPSIHTASLKVYLHTSLFLFSFAVSLYLLLKMIDIDLLWSIPKAKKWCANPDWIHLDTTPFAGLVRNLGALFGLGLAINSQMFIQSCKVKNGYKTRFKLVCVAANLTSLQLYDFIKIPTHTEILFYTLSFCKSAAVPLSVVALIPYGVHLLIGDKERKLD</sequence>
<keyword evidence="6" id="KW-0312">Gluconeogenesis</keyword>
<evidence type="ECO:0000256" key="3">
    <source>
        <dbReference type="ARBA" id="ARBA00004742"/>
    </source>
</evidence>
<keyword evidence="9" id="KW-0256">Endoplasmic reticulum</keyword>
<keyword evidence="7 17" id="KW-0812">Transmembrane</keyword>
<dbReference type="GeneTree" id="ENSGT00950000183150"/>
<evidence type="ECO:0000256" key="11">
    <source>
        <dbReference type="ARBA" id="ARBA00023136"/>
    </source>
</evidence>
<feature type="compositionally biased region" description="Polar residues" evidence="16">
    <location>
        <begin position="16"/>
        <end position="30"/>
    </location>
</feature>
<evidence type="ECO:0000256" key="7">
    <source>
        <dbReference type="ARBA" id="ARBA00022692"/>
    </source>
</evidence>
<feature type="region of interest" description="Disordered" evidence="16">
    <location>
        <begin position="1"/>
        <end position="30"/>
    </location>
</feature>
<evidence type="ECO:0000256" key="1">
    <source>
        <dbReference type="ARBA" id="ARBA00000651"/>
    </source>
</evidence>
<dbReference type="Ensembl" id="ENSOTST00005119397.1">
    <property type="protein sequence ID" value="ENSOTSP00005134916.1"/>
    <property type="gene ID" value="ENSOTSG00005010283.2"/>
</dbReference>
<feature type="transmembrane region" description="Helical" evidence="17">
    <location>
        <begin position="335"/>
        <end position="352"/>
    </location>
</feature>
<accession>A0AAZ3R131</accession>
<evidence type="ECO:0000256" key="9">
    <source>
        <dbReference type="ARBA" id="ARBA00022824"/>
    </source>
</evidence>
<feature type="transmembrane region" description="Helical" evidence="17">
    <location>
        <begin position="285"/>
        <end position="304"/>
    </location>
</feature>
<keyword evidence="12" id="KW-0325">Glycoprotein</keyword>
<feature type="transmembrane region" description="Helical" evidence="17">
    <location>
        <begin position="256"/>
        <end position="273"/>
    </location>
</feature>
<evidence type="ECO:0000256" key="10">
    <source>
        <dbReference type="ARBA" id="ARBA00022989"/>
    </source>
</evidence>
<comment type="pathway">
    <text evidence="3">Carbohydrate biosynthesis; gluconeogenesis.</text>
</comment>
<comment type="subcellular location">
    <subcellularLocation>
        <location evidence="2">Endoplasmic reticulum membrane</location>
        <topology evidence="2">Multi-pass membrane protein</topology>
    </subcellularLocation>
</comment>
<keyword evidence="20" id="KW-1185">Reference proteome</keyword>
<keyword evidence="8" id="KW-0378">Hydrolase</keyword>
<evidence type="ECO:0000256" key="17">
    <source>
        <dbReference type="SAM" id="Phobius"/>
    </source>
</evidence>
<dbReference type="GO" id="GO:0004346">
    <property type="term" value="F:glucose-6-phosphatase activity"/>
    <property type="evidence" value="ECO:0007669"/>
    <property type="project" value="UniProtKB-EC"/>
</dbReference>
<reference evidence="19" key="2">
    <citation type="submission" date="2025-08" db="UniProtKB">
        <authorList>
            <consortium name="Ensembl"/>
        </authorList>
    </citation>
    <scope>IDENTIFICATION</scope>
</reference>
<gene>
    <name evidence="19" type="primary">MBOAT4</name>
</gene>
<feature type="transmembrane region" description="Helical" evidence="17">
    <location>
        <begin position="231"/>
        <end position="250"/>
    </location>
</feature>
<proteinExistence type="inferred from homology"/>
<dbReference type="SMART" id="SM00014">
    <property type="entry name" value="acidPPc"/>
    <property type="match status" value="1"/>
</dbReference>
<dbReference type="EC" id="3.1.3.9" evidence="5"/>
<keyword evidence="10 17" id="KW-1133">Transmembrane helix</keyword>
<dbReference type="Gene3D" id="1.20.144.10">
    <property type="entry name" value="Phosphatidic acid phosphatase type 2/haloperoxidase"/>
    <property type="match status" value="1"/>
</dbReference>
<evidence type="ECO:0000313" key="19">
    <source>
        <dbReference type="Ensembl" id="ENSOTSP00005134916.1"/>
    </source>
</evidence>
<evidence type="ECO:0000256" key="14">
    <source>
        <dbReference type="ARBA" id="ARBA00071408"/>
    </source>
</evidence>
<evidence type="ECO:0000256" key="4">
    <source>
        <dbReference type="ARBA" id="ARBA00009266"/>
    </source>
</evidence>
<comment type="catalytic activity">
    <reaction evidence="1">
        <text>D-glucose 6-phosphate + H2O = D-glucose + phosphate</text>
        <dbReference type="Rhea" id="RHEA:16689"/>
        <dbReference type="ChEBI" id="CHEBI:4167"/>
        <dbReference type="ChEBI" id="CHEBI:15377"/>
        <dbReference type="ChEBI" id="CHEBI:43474"/>
        <dbReference type="ChEBI" id="CHEBI:61548"/>
        <dbReference type="EC" id="3.1.3.9"/>
    </reaction>
</comment>
<reference evidence="19" key="3">
    <citation type="submission" date="2025-09" db="UniProtKB">
        <authorList>
            <consortium name="Ensembl"/>
        </authorList>
    </citation>
    <scope>IDENTIFICATION</scope>
</reference>
<dbReference type="Pfam" id="PF01569">
    <property type="entry name" value="PAP2"/>
    <property type="match status" value="1"/>
</dbReference>
<reference evidence="20" key="1">
    <citation type="journal article" date="2018" name="PLoS ONE">
        <title>Chinook salmon (Oncorhynchus tshawytscha) genome and transcriptome.</title>
        <authorList>
            <person name="Christensen K.A."/>
            <person name="Leong J.S."/>
            <person name="Sakhrani D."/>
            <person name="Biagi C.A."/>
            <person name="Minkley D.R."/>
            <person name="Withler R.E."/>
            <person name="Rondeau E.B."/>
            <person name="Koop B.F."/>
            <person name="Devlin R.H."/>
        </authorList>
    </citation>
    <scope>NUCLEOTIDE SEQUENCE [LARGE SCALE GENOMIC DNA]</scope>
</reference>
<evidence type="ECO:0000259" key="18">
    <source>
        <dbReference type="SMART" id="SM00014"/>
    </source>
</evidence>
<evidence type="ECO:0000256" key="16">
    <source>
        <dbReference type="SAM" id="MobiDB-lite"/>
    </source>
</evidence>
<dbReference type="InterPro" id="IPR000326">
    <property type="entry name" value="PAP2/HPO"/>
</dbReference>
<dbReference type="AlphaFoldDB" id="A0AAZ3R131"/>
<dbReference type="GO" id="GO:0005789">
    <property type="term" value="C:endoplasmic reticulum membrane"/>
    <property type="evidence" value="ECO:0007669"/>
    <property type="project" value="UniProtKB-SubCell"/>
</dbReference>
<evidence type="ECO:0000256" key="13">
    <source>
        <dbReference type="ARBA" id="ARBA00054947"/>
    </source>
</evidence>
<comment type="similarity">
    <text evidence="4">Belongs to the glucose-6-phosphatase family.</text>
</comment>
<feature type="transmembrane region" description="Helical" evidence="17">
    <location>
        <begin position="397"/>
        <end position="422"/>
    </location>
</feature>
<evidence type="ECO:0000256" key="6">
    <source>
        <dbReference type="ARBA" id="ARBA00022432"/>
    </source>
</evidence>
<keyword evidence="11 17" id="KW-0472">Membrane</keyword>
<dbReference type="Proteomes" id="UP000694402">
    <property type="component" value="Unassembled WGS sequence"/>
</dbReference>
<dbReference type="GO" id="GO:0006094">
    <property type="term" value="P:gluconeogenesis"/>
    <property type="evidence" value="ECO:0007669"/>
    <property type="project" value="UniProtKB-KW"/>
</dbReference>
<dbReference type="PANTHER" id="PTHR12591">
    <property type="entry name" value="GLUCOSE-6-PHOSPHATASE"/>
    <property type="match status" value="1"/>
</dbReference>
<evidence type="ECO:0000256" key="15">
    <source>
        <dbReference type="ARBA" id="ARBA00083969"/>
    </source>
</evidence>
<name>A0AAZ3R131_ONCTS</name>
<evidence type="ECO:0000256" key="5">
    <source>
        <dbReference type="ARBA" id="ARBA00012634"/>
    </source>
</evidence>
<protein>
    <recommendedName>
        <fullName evidence="14">Glucose-6-phosphatase 2</fullName>
        <ecNumber evidence="5">3.1.3.9</ecNumber>
    </recommendedName>
    <alternativeName>
        <fullName evidence="15">Islet-specific glucose-6-phosphatase catalytic subunit-related protein</fullName>
    </alternativeName>
</protein>
<evidence type="ECO:0000256" key="8">
    <source>
        <dbReference type="ARBA" id="ARBA00022801"/>
    </source>
</evidence>